<evidence type="ECO:0000313" key="2">
    <source>
        <dbReference type="EMBL" id="QNP53269.1"/>
    </source>
</evidence>
<feature type="signal peptide" evidence="1">
    <location>
        <begin position="1"/>
        <end position="21"/>
    </location>
</feature>
<sequence>MLRAFWLLGLVALVSACGSEAAGPAPAKAALKPMYFDIKAFLDAQTQDLTRRNPAVEKRVELRGGQMETTRVPEVDWSKELQIFYQADINKPALRDAYKIMRQDKWQGVSRTVYQADRDDEAPVTRLFIETKADKLQLLTATIQQDNPLFYSEKRLLLRLHNGRLSEYEVTGIQKLVLFDTLRYSAAGRVLD</sequence>
<gene>
    <name evidence="2" type="ORF">H9L05_06470</name>
</gene>
<proteinExistence type="predicted"/>
<keyword evidence="1" id="KW-0732">Signal</keyword>
<keyword evidence="3" id="KW-1185">Reference proteome</keyword>
<dbReference type="KEGG" id="hqi:H9L05_06470"/>
<evidence type="ECO:0008006" key="4">
    <source>
        <dbReference type="Google" id="ProtNLM"/>
    </source>
</evidence>
<evidence type="ECO:0000256" key="1">
    <source>
        <dbReference type="SAM" id="SignalP"/>
    </source>
</evidence>
<evidence type="ECO:0000313" key="3">
    <source>
        <dbReference type="Proteomes" id="UP000516093"/>
    </source>
</evidence>
<dbReference type="RefSeq" id="WP_187733489.1">
    <property type="nucleotide sequence ID" value="NZ_CP060784.1"/>
</dbReference>
<dbReference type="AlphaFoldDB" id="A0A7H0GYA3"/>
<dbReference type="Proteomes" id="UP000516093">
    <property type="component" value="Chromosome"/>
</dbReference>
<accession>A0A7H0GYA3</accession>
<dbReference type="EMBL" id="CP060784">
    <property type="protein sequence ID" value="QNP53269.1"/>
    <property type="molecule type" value="Genomic_DNA"/>
</dbReference>
<dbReference type="PROSITE" id="PS51257">
    <property type="entry name" value="PROKAR_LIPOPROTEIN"/>
    <property type="match status" value="1"/>
</dbReference>
<name>A0A7H0GYA3_9BACT</name>
<organism evidence="2 3">
    <name type="scientific">Hymenobacter qilianensis</name>
    <dbReference type="NCBI Taxonomy" id="1385715"/>
    <lineage>
        <taxon>Bacteria</taxon>
        <taxon>Pseudomonadati</taxon>
        <taxon>Bacteroidota</taxon>
        <taxon>Cytophagia</taxon>
        <taxon>Cytophagales</taxon>
        <taxon>Hymenobacteraceae</taxon>
        <taxon>Hymenobacter</taxon>
    </lineage>
</organism>
<reference evidence="2 3" key="1">
    <citation type="submission" date="2020-08" db="EMBL/GenBank/DDBJ databases">
        <title>Genome sequence of Hymenobacter qilianensis JCM 19763T.</title>
        <authorList>
            <person name="Hyun D.-W."/>
            <person name="Bae J.-W."/>
        </authorList>
    </citation>
    <scope>NUCLEOTIDE SEQUENCE [LARGE SCALE GENOMIC DNA]</scope>
    <source>
        <strain evidence="2 3">JCM 19763</strain>
    </source>
</reference>
<protein>
    <recommendedName>
        <fullName evidence="4">Outer membrane lipoprotein carrier protein LolA</fullName>
    </recommendedName>
</protein>
<feature type="chain" id="PRO_5028849320" description="Outer membrane lipoprotein carrier protein LolA" evidence="1">
    <location>
        <begin position="22"/>
        <end position="192"/>
    </location>
</feature>